<dbReference type="STRING" id="749222.Nitsa_0218"/>
<organism evidence="2 3">
    <name type="scientific">Nitratifractor salsuginis (strain DSM 16511 / JCM 12458 / E9I37-1)</name>
    <dbReference type="NCBI Taxonomy" id="749222"/>
    <lineage>
        <taxon>Bacteria</taxon>
        <taxon>Pseudomonadati</taxon>
        <taxon>Campylobacterota</taxon>
        <taxon>Epsilonproteobacteria</taxon>
        <taxon>Campylobacterales</taxon>
        <taxon>Sulfurovaceae</taxon>
        <taxon>Nitratifractor</taxon>
    </lineage>
</organism>
<protein>
    <submittedName>
        <fullName evidence="2">RecT protein</fullName>
    </submittedName>
</protein>
<evidence type="ECO:0000313" key="3">
    <source>
        <dbReference type="Proteomes" id="UP000008633"/>
    </source>
</evidence>
<dbReference type="GO" id="GO:0006259">
    <property type="term" value="P:DNA metabolic process"/>
    <property type="evidence" value="ECO:0007669"/>
    <property type="project" value="InterPro"/>
</dbReference>
<feature type="region of interest" description="Disordered" evidence="1">
    <location>
        <begin position="276"/>
        <end position="303"/>
    </location>
</feature>
<dbReference type="InterPro" id="IPR018330">
    <property type="entry name" value="RecT_fam"/>
</dbReference>
<accession>E6WZ40</accession>
<dbReference type="EMBL" id="CP002452">
    <property type="protein sequence ID" value="ADV45490.1"/>
    <property type="molecule type" value="Genomic_DNA"/>
</dbReference>
<gene>
    <name evidence="2" type="ordered locus">Nitsa_0218</name>
</gene>
<reference evidence="2 3" key="1">
    <citation type="journal article" date="2011" name="Stand. Genomic Sci.">
        <title>Complete genome sequence of Nitratifractor salsuginis type strain (E9I37-1).</title>
        <authorList>
            <person name="Anderson I."/>
            <person name="Sikorski J."/>
            <person name="Zeytun A."/>
            <person name="Nolan M."/>
            <person name="Lapidus A."/>
            <person name="Lucas S."/>
            <person name="Hammon N."/>
            <person name="Deshpande S."/>
            <person name="Cheng J.F."/>
            <person name="Tapia R."/>
            <person name="Han C."/>
            <person name="Goodwin L."/>
            <person name="Pitluck S."/>
            <person name="Liolios K."/>
            <person name="Pagani I."/>
            <person name="Ivanova N."/>
            <person name="Huntemann M."/>
            <person name="Mavromatis K."/>
            <person name="Ovchinikova G."/>
            <person name="Pati A."/>
            <person name="Chen A."/>
            <person name="Palaniappan K."/>
            <person name="Land M."/>
            <person name="Hauser L."/>
            <person name="Brambilla E.M."/>
            <person name="Ngatchou-Djao O.D."/>
            <person name="Rohde M."/>
            <person name="Tindall B.J."/>
            <person name="Goker M."/>
            <person name="Detter J.C."/>
            <person name="Woyke T."/>
            <person name="Bristow J."/>
            <person name="Eisen J.A."/>
            <person name="Markowitz V."/>
            <person name="Hugenholtz P."/>
            <person name="Klenk H.P."/>
            <person name="Kyrpides N.C."/>
        </authorList>
    </citation>
    <scope>NUCLEOTIDE SEQUENCE [LARGE SCALE GENOMIC DNA]</scope>
    <source>
        <strain evidence="3">DSM 16511 / JCM 12458 / E9I37-1</strain>
    </source>
</reference>
<dbReference type="OrthoDB" id="5363036at2"/>
<dbReference type="NCBIfam" id="TIGR00616">
    <property type="entry name" value="rect"/>
    <property type="match status" value="1"/>
</dbReference>
<dbReference type="eggNOG" id="COG3723">
    <property type="taxonomic scope" value="Bacteria"/>
</dbReference>
<evidence type="ECO:0000313" key="2">
    <source>
        <dbReference type="EMBL" id="ADV45490.1"/>
    </source>
</evidence>
<reference evidence="3" key="2">
    <citation type="submission" date="2011-01" db="EMBL/GenBank/DDBJ databases">
        <title>The complete genome of Nitratifractor salsuginis DSM 16511.</title>
        <authorList>
            <consortium name="US DOE Joint Genome Institute (JGI-PGF)"/>
            <person name="Lucas S."/>
            <person name="Copeland A."/>
            <person name="Lapidus A."/>
            <person name="Bruce D."/>
            <person name="Goodwin L."/>
            <person name="Pitluck S."/>
            <person name="Kyrpides N."/>
            <person name="Mavromatis K."/>
            <person name="Ivanova N."/>
            <person name="Mikhailova N."/>
            <person name="Zeytun A."/>
            <person name="Detter J.C."/>
            <person name="Tapia R."/>
            <person name="Han C."/>
            <person name="Land M."/>
            <person name="Hauser L."/>
            <person name="Markowitz V."/>
            <person name="Cheng J.-F."/>
            <person name="Hugenholtz P."/>
            <person name="Woyke T."/>
            <person name="Wu D."/>
            <person name="Tindall B."/>
            <person name="Schuetze A."/>
            <person name="Brambilla E."/>
            <person name="Klenk H.-P."/>
            <person name="Eisen J.A."/>
        </authorList>
    </citation>
    <scope>NUCLEOTIDE SEQUENCE [LARGE SCALE GENOMIC DNA]</scope>
    <source>
        <strain evidence="3">DSM 16511 / JCM 12458 / E9I37-1</strain>
    </source>
</reference>
<sequence>MTKQLPAKEKELRSLLVPRVKMIESLMGDPNRAKKFSATLLAAGLNPNLARCTPQSIIEAGIAAAVLQLLPDPNLGQAYLVPYKTKTGATVCQLQIGYRGFITMLERIGWHLKAYAVYSVDDFSFEVDGWDERLHFKPNFDERQTDPAWTFANLVKVVTVVKSRDGELFYQVMPKQEIEKIRLKSQTQKDPRKPSGIWWEWYEQMAIKSAIKRHIKRLPLGDQDVTVALGVDDVAEKGAVPDYERFNKEGVVIEADVSPEPKQAEQRDIDALLIQGQTAPDPWSEGEASNEREEPEETPDPSAQLVAELIRRRVKRSAALKYVKANENSMEALLEDPGALDAIAEELRAG</sequence>
<dbReference type="InterPro" id="IPR004590">
    <property type="entry name" value="ssDNA_annealing_RecT"/>
</dbReference>
<dbReference type="HOGENOM" id="CLU_791865_0_0_7"/>
<dbReference type="Pfam" id="PF03837">
    <property type="entry name" value="RecT"/>
    <property type="match status" value="1"/>
</dbReference>
<keyword evidence="3" id="KW-1185">Reference proteome</keyword>
<evidence type="ECO:0000256" key="1">
    <source>
        <dbReference type="SAM" id="MobiDB-lite"/>
    </source>
</evidence>
<dbReference type="AlphaFoldDB" id="E6WZ40"/>
<name>E6WZ40_NITSE</name>
<dbReference type="Proteomes" id="UP000008633">
    <property type="component" value="Chromosome"/>
</dbReference>
<dbReference type="GO" id="GO:0003677">
    <property type="term" value="F:DNA binding"/>
    <property type="evidence" value="ECO:0007669"/>
    <property type="project" value="InterPro"/>
</dbReference>
<proteinExistence type="predicted"/>
<dbReference type="KEGG" id="nsa:Nitsa_0218"/>